<sequence length="275" mass="31061">LLDINELPKPWHINPFVVRGYTFATTIPKCIQNTPRLSNEAFNIWSYVLGVLSVLYLAYYHYPSTTVYAQASATDNLIIGIYLAAATLCLNCSIFWHSMKCHCYLHFMISCVSVDLMCATVMISAMNVAKQYTAFYCEPSLQRLYLSITAICGVTSLVLGWSPKFRHPELAFVRVIVFTLLGIVGLLPIVHLAMTRGSEWAWLFYKLVWLEVVAPIFSVAWTYAGKIPERWWPGMFDFCGHSHNVWHIAVLTTVRVGYKVALGLLRMVSEGGCVV</sequence>
<gene>
    <name evidence="1" type="ORF">BDR25DRAFT_215393</name>
</gene>
<keyword evidence="2" id="KW-1185">Reference proteome</keyword>
<dbReference type="Proteomes" id="UP000799755">
    <property type="component" value="Unassembled WGS sequence"/>
</dbReference>
<comment type="caution">
    <text evidence="1">The sequence shown here is derived from an EMBL/GenBank/DDBJ whole genome shotgun (WGS) entry which is preliminary data.</text>
</comment>
<evidence type="ECO:0000313" key="1">
    <source>
        <dbReference type="EMBL" id="KAF2474688.1"/>
    </source>
</evidence>
<evidence type="ECO:0000313" key="2">
    <source>
        <dbReference type="Proteomes" id="UP000799755"/>
    </source>
</evidence>
<protein>
    <submittedName>
        <fullName evidence="1">Hly-III related protein</fullName>
    </submittedName>
</protein>
<proteinExistence type="predicted"/>
<name>A0ACB6R5Y7_9PLEO</name>
<organism evidence="1 2">
    <name type="scientific">Lindgomyces ingoldianus</name>
    <dbReference type="NCBI Taxonomy" id="673940"/>
    <lineage>
        <taxon>Eukaryota</taxon>
        <taxon>Fungi</taxon>
        <taxon>Dikarya</taxon>
        <taxon>Ascomycota</taxon>
        <taxon>Pezizomycotina</taxon>
        <taxon>Dothideomycetes</taxon>
        <taxon>Pleosporomycetidae</taxon>
        <taxon>Pleosporales</taxon>
        <taxon>Lindgomycetaceae</taxon>
        <taxon>Lindgomyces</taxon>
    </lineage>
</organism>
<accession>A0ACB6R5Y7</accession>
<dbReference type="EMBL" id="MU003497">
    <property type="protein sequence ID" value="KAF2474688.1"/>
    <property type="molecule type" value="Genomic_DNA"/>
</dbReference>
<reference evidence="1" key="1">
    <citation type="journal article" date="2020" name="Stud. Mycol.">
        <title>101 Dothideomycetes genomes: a test case for predicting lifestyles and emergence of pathogens.</title>
        <authorList>
            <person name="Haridas S."/>
            <person name="Albert R."/>
            <person name="Binder M."/>
            <person name="Bloem J."/>
            <person name="Labutti K."/>
            <person name="Salamov A."/>
            <person name="Andreopoulos B."/>
            <person name="Baker S."/>
            <person name="Barry K."/>
            <person name="Bills G."/>
            <person name="Bluhm B."/>
            <person name="Cannon C."/>
            <person name="Castanera R."/>
            <person name="Culley D."/>
            <person name="Daum C."/>
            <person name="Ezra D."/>
            <person name="Gonzalez J."/>
            <person name="Henrissat B."/>
            <person name="Kuo A."/>
            <person name="Liang C."/>
            <person name="Lipzen A."/>
            <person name="Lutzoni F."/>
            <person name="Magnuson J."/>
            <person name="Mondo S."/>
            <person name="Nolan M."/>
            <person name="Ohm R."/>
            <person name="Pangilinan J."/>
            <person name="Park H.-J."/>
            <person name="Ramirez L."/>
            <person name="Alfaro M."/>
            <person name="Sun H."/>
            <person name="Tritt A."/>
            <person name="Yoshinaga Y."/>
            <person name="Zwiers L.-H."/>
            <person name="Turgeon B."/>
            <person name="Goodwin S."/>
            <person name="Spatafora J."/>
            <person name="Crous P."/>
            <person name="Grigoriev I."/>
        </authorList>
    </citation>
    <scope>NUCLEOTIDE SEQUENCE</scope>
    <source>
        <strain evidence="1">ATCC 200398</strain>
    </source>
</reference>
<feature type="non-terminal residue" evidence="1">
    <location>
        <position position="1"/>
    </location>
</feature>